<dbReference type="PROSITE" id="PS50096">
    <property type="entry name" value="IQ"/>
    <property type="match status" value="1"/>
</dbReference>
<feature type="region of interest" description="Disordered" evidence="4">
    <location>
        <begin position="350"/>
        <end position="371"/>
    </location>
</feature>
<dbReference type="Gene3D" id="1.20.5.190">
    <property type="match status" value="1"/>
</dbReference>
<comment type="similarity">
    <text evidence="2">Belongs to the IQD family.</text>
</comment>
<keyword evidence="7" id="KW-1185">Reference proteome</keyword>
<evidence type="ECO:0000256" key="2">
    <source>
        <dbReference type="ARBA" id="ARBA00024341"/>
    </source>
</evidence>
<dbReference type="Proteomes" id="UP000593573">
    <property type="component" value="Unassembled WGS sequence"/>
</dbReference>
<dbReference type="PANTHER" id="PTHR32295">
    <property type="entry name" value="IQ-DOMAIN 5-RELATED"/>
    <property type="match status" value="1"/>
</dbReference>
<sequence>MGKIGGNSWLTAVKKAFRSPTKENDKRSCRRREDGEQEEEEKKRGKRRWIFKKPPYQETVIQHSEASTIVTIANAKVATNSETSALNTVPEAEQRSHAIAVAIATTAAAQAAVATAQAAVEVVRLTRPSVFLREHIAAIVIQTAFRGYLEKVFGLRKTIVVLKAKRALRALKGLVKLQALVRGHNVRKRANITLRCMEAMARVQARVRDQRKRLSVHERSMDSICSDHRTNTLWSSYLADRKSIYSREESNYDDDWRTHWDEHPKTLKEIQAILQKTKQATMKREKALAQAFSNQIWTGDRNTVESEDEVDGKTRWVDRWTTRKQWESTGRMSSDHIDPIKTVEIDTSRPYSYSAPHSQNPNSQYHYQQRRPSSFSVASPLHKTINGLPIRSITPSPSKAKPLQIYSASPRYLKEERFPPSPARTPNTGSYYHRVSGNAAAMPNYMAATASAMARVRSQSAPKQRHCSTPEREKVGSAKKCLLFPAPEQSGVEESIKDEVYYDYNLGSPSYKSSHGGHFGMEHNSNLSSCYADSLGHGEDIFPPSTNDLRKWLR</sequence>
<feature type="compositionally biased region" description="Basic and acidic residues" evidence="4">
    <location>
        <begin position="20"/>
        <end position="34"/>
    </location>
</feature>
<dbReference type="InterPro" id="IPR000048">
    <property type="entry name" value="IQ_motif_EF-hand-BS"/>
</dbReference>
<protein>
    <recommendedName>
        <fullName evidence="5">DUF4005 domain-containing protein</fullName>
    </recommendedName>
</protein>
<dbReference type="PANTHER" id="PTHR32295:SF121">
    <property type="entry name" value="DUF4005 DOMAIN-CONTAINING PROTEIN"/>
    <property type="match status" value="1"/>
</dbReference>
<dbReference type="InterPro" id="IPR025064">
    <property type="entry name" value="DUF4005"/>
</dbReference>
<evidence type="ECO:0000256" key="1">
    <source>
        <dbReference type="ARBA" id="ARBA00022860"/>
    </source>
</evidence>
<evidence type="ECO:0000256" key="3">
    <source>
        <dbReference type="ARBA" id="ARBA00024378"/>
    </source>
</evidence>
<dbReference type="OrthoDB" id="776767at2759"/>
<dbReference type="Pfam" id="PF13178">
    <property type="entry name" value="DUF4005"/>
    <property type="match status" value="1"/>
</dbReference>
<name>A0A7J8U6B8_9ROSI</name>
<dbReference type="GO" id="GO:0005516">
    <property type="term" value="F:calmodulin binding"/>
    <property type="evidence" value="ECO:0007669"/>
    <property type="project" value="UniProtKB-KW"/>
</dbReference>
<dbReference type="Pfam" id="PF00612">
    <property type="entry name" value="IQ"/>
    <property type="match status" value="2"/>
</dbReference>
<reference evidence="6 7" key="1">
    <citation type="journal article" date="2019" name="Genome Biol. Evol.">
        <title>Insights into the evolution of the New World diploid cottons (Gossypium, subgenus Houzingenia) based on genome sequencing.</title>
        <authorList>
            <person name="Grover C.E."/>
            <person name="Arick M.A. 2nd"/>
            <person name="Thrash A."/>
            <person name="Conover J.L."/>
            <person name="Sanders W.S."/>
            <person name="Peterson D.G."/>
            <person name="Frelichowski J.E."/>
            <person name="Scheffler J.A."/>
            <person name="Scheffler B.E."/>
            <person name="Wendel J.F."/>
        </authorList>
    </citation>
    <scope>NUCLEOTIDE SEQUENCE [LARGE SCALE GENOMIC DNA]</scope>
    <source>
        <strain evidence="6">57</strain>
        <tissue evidence="6">Leaf</tissue>
    </source>
</reference>
<evidence type="ECO:0000259" key="5">
    <source>
        <dbReference type="Pfam" id="PF13178"/>
    </source>
</evidence>
<proteinExistence type="inferred from homology"/>
<organism evidence="6 7">
    <name type="scientific">Gossypium klotzschianum</name>
    <dbReference type="NCBI Taxonomy" id="34286"/>
    <lineage>
        <taxon>Eukaryota</taxon>
        <taxon>Viridiplantae</taxon>
        <taxon>Streptophyta</taxon>
        <taxon>Embryophyta</taxon>
        <taxon>Tracheophyta</taxon>
        <taxon>Spermatophyta</taxon>
        <taxon>Magnoliopsida</taxon>
        <taxon>eudicotyledons</taxon>
        <taxon>Gunneridae</taxon>
        <taxon>Pentapetalae</taxon>
        <taxon>rosids</taxon>
        <taxon>malvids</taxon>
        <taxon>Malvales</taxon>
        <taxon>Malvaceae</taxon>
        <taxon>Malvoideae</taxon>
        <taxon>Gossypium</taxon>
    </lineage>
</organism>
<evidence type="ECO:0000313" key="7">
    <source>
        <dbReference type="Proteomes" id="UP000593573"/>
    </source>
</evidence>
<feature type="domain" description="DUF4005" evidence="5">
    <location>
        <begin position="409"/>
        <end position="495"/>
    </location>
</feature>
<accession>A0A7J8U6B8</accession>
<evidence type="ECO:0000313" key="6">
    <source>
        <dbReference type="EMBL" id="MBA0645899.1"/>
    </source>
</evidence>
<evidence type="ECO:0000256" key="4">
    <source>
        <dbReference type="SAM" id="MobiDB-lite"/>
    </source>
</evidence>
<dbReference type="AlphaFoldDB" id="A0A7J8U6B8"/>
<comment type="caution">
    <text evidence="6">The sequence shown here is derived from an EMBL/GenBank/DDBJ whole genome shotgun (WGS) entry which is preliminary data.</text>
</comment>
<feature type="region of interest" description="Disordered" evidence="4">
    <location>
        <begin position="15"/>
        <end position="45"/>
    </location>
</feature>
<gene>
    <name evidence="6" type="ORF">Goklo_013930</name>
</gene>
<comment type="subunit">
    <text evidence="3">Binds to multiple calmodulin (CaM) in the presence of Ca(2+) and CaM-like proteins.</text>
</comment>
<dbReference type="EMBL" id="JABFAB010000004">
    <property type="protein sequence ID" value="MBA0645899.1"/>
    <property type="molecule type" value="Genomic_DNA"/>
</dbReference>
<keyword evidence="1" id="KW-0112">Calmodulin-binding</keyword>